<gene>
    <name evidence="2" type="ORF">ACFFHM_23595</name>
</gene>
<name>A0ABV6KJD6_9BACI</name>
<proteinExistence type="predicted"/>
<dbReference type="Proteomes" id="UP001589838">
    <property type="component" value="Unassembled WGS sequence"/>
</dbReference>
<keyword evidence="1" id="KW-0472">Membrane</keyword>
<dbReference type="RefSeq" id="WP_335959745.1">
    <property type="nucleotide sequence ID" value="NZ_JAXBLX010000007.1"/>
</dbReference>
<evidence type="ECO:0000313" key="2">
    <source>
        <dbReference type="EMBL" id="MFC0473407.1"/>
    </source>
</evidence>
<evidence type="ECO:0000313" key="3">
    <source>
        <dbReference type="Proteomes" id="UP001589838"/>
    </source>
</evidence>
<sequence>MKKGTLLWISLAVVLIIVGLVIPINVNPPGDTRVIMDHTKKVYSAPECFDQADLTNNLEETTFDHALDLEYVSESSCTDQRLQIQKPFLIGIFR</sequence>
<keyword evidence="1" id="KW-0812">Transmembrane</keyword>
<protein>
    <submittedName>
        <fullName evidence="2">Uncharacterized protein</fullName>
    </submittedName>
</protein>
<feature type="transmembrane region" description="Helical" evidence="1">
    <location>
        <begin position="6"/>
        <end position="26"/>
    </location>
</feature>
<accession>A0ABV6KJD6</accession>
<comment type="caution">
    <text evidence="2">The sequence shown here is derived from an EMBL/GenBank/DDBJ whole genome shotgun (WGS) entry which is preliminary data.</text>
</comment>
<evidence type="ECO:0000256" key="1">
    <source>
        <dbReference type="SAM" id="Phobius"/>
    </source>
</evidence>
<reference evidence="2 3" key="1">
    <citation type="submission" date="2024-09" db="EMBL/GenBank/DDBJ databases">
        <authorList>
            <person name="Sun Q."/>
            <person name="Mori K."/>
        </authorList>
    </citation>
    <scope>NUCLEOTIDE SEQUENCE [LARGE SCALE GENOMIC DNA]</scope>
    <source>
        <strain evidence="2 3">NCAIM B.02610</strain>
    </source>
</reference>
<keyword evidence="3" id="KW-1185">Reference proteome</keyword>
<keyword evidence="1" id="KW-1133">Transmembrane helix</keyword>
<dbReference type="EMBL" id="JBHLUX010000093">
    <property type="protein sequence ID" value="MFC0473407.1"/>
    <property type="molecule type" value="Genomic_DNA"/>
</dbReference>
<organism evidence="2 3">
    <name type="scientific">Halalkalibacter kiskunsagensis</name>
    <dbReference type="NCBI Taxonomy" id="1548599"/>
    <lineage>
        <taxon>Bacteria</taxon>
        <taxon>Bacillati</taxon>
        <taxon>Bacillota</taxon>
        <taxon>Bacilli</taxon>
        <taxon>Bacillales</taxon>
        <taxon>Bacillaceae</taxon>
        <taxon>Halalkalibacter</taxon>
    </lineage>
</organism>